<feature type="domain" description="DDE Tnp4" evidence="3">
    <location>
        <begin position="9"/>
        <end position="90"/>
    </location>
</feature>
<evidence type="ECO:0000313" key="5">
    <source>
        <dbReference type="Proteomes" id="UP000053989"/>
    </source>
</evidence>
<keyword evidence="2" id="KW-0479">Metal-binding</keyword>
<evidence type="ECO:0000256" key="1">
    <source>
        <dbReference type="ARBA" id="ARBA00001968"/>
    </source>
</evidence>
<sequence length="98" mass="11762">MSQDLANLIPPLHWIWADSTYPCETWCAIPFKKLHRESLIPWKVHVRVEHAFVALKGYFQLLHELQLRLNKEVDLHVVVYWIMSCMILHNMIVHFEDK</sequence>
<keyword evidence="5" id="KW-1185">Reference proteome</keyword>
<dbReference type="GO" id="GO:0046872">
    <property type="term" value="F:metal ion binding"/>
    <property type="evidence" value="ECO:0007669"/>
    <property type="project" value="UniProtKB-KW"/>
</dbReference>
<reference evidence="5" key="2">
    <citation type="submission" date="2015-01" db="EMBL/GenBank/DDBJ databases">
        <title>Evolutionary Origins and Diversification of the Mycorrhizal Mutualists.</title>
        <authorList>
            <consortium name="DOE Joint Genome Institute"/>
            <consortium name="Mycorrhizal Genomics Consortium"/>
            <person name="Kohler A."/>
            <person name="Kuo A."/>
            <person name="Nagy L.G."/>
            <person name="Floudas D."/>
            <person name="Copeland A."/>
            <person name="Barry K.W."/>
            <person name="Cichocki N."/>
            <person name="Veneault-Fourrey C."/>
            <person name="LaButti K."/>
            <person name="Lindquist E.A."/>
            <person name="Lipzen A."/>
            <person name="Lundell T."/>
            <person name="Morin E."/>
            <person name="Murat C."/>
            <person name="Riley R."/>
            <person name="Ohm R."/>
            <person name="Sun H."/>
            <person name="Tunlid A."/>
            <person name="Henrissat B."/>
            <person name="Grigoriev I.V."/>
            <person name="Hibbett D.S."/>
            <person name="Martin F."/>
        </authorList>
    </citation>
    <scope>NUCLEOTIDE SEQUENCE [LARGE SCALE GENOMIC DNA]</scope>
    <source>
        <strain evidence="5">Foug A</strain>
    </source>
</reference>
<dbReference type="EMBL" id="KN822137">
    <property type="protein sequence ID" value="KIM55292.1"/>
    <property type="molecule type" value="Genomic_DNA"/>
</dbReference>
<dbReference type="InterPro" id="IPR027806">
    <property type="entry name" value="HARBI1_dom"/>
</dbReference>
<proteinExistence type="predicted"/>
<dbReference type="InParanoid" id="A0A0C2ZRT8"/>
<evidence type="ECO:0000313" key="4">
    <source>
        <dbReference type="EMBL" id="KIM55292.1"/>
    </source>
</evidence>
<dbReference type="OrthoDB" id="2499472at2759"/>
<accession>A0A0C2ZRT8</accession>
<dbReference type="Proteomes" id="UP000053989">
    <property type="component" value="Unassembled WGS sequence"/>
</dbReference>
<gene>
    <name evidence="4" type="ORF">SCLCIDRAFT_134965</name>
</gene>
<reference evidence="4 5" key="1">
    <citation type="submission" date="2014-04" db="EMBL/GenBank/DDBJ databases">
        <authorList>
            <consortium name="DOE Joint Genome Institute"/>
            <person name="Kuo A."/>
            <person name="Kohler A."/>
            <person name="Nagy L.G."/>
            <person name="Floudas D."/>
            <person name="Copeland A."/>
            <person name="Barry K.W."/>
            <person name="Cichocki N."/>
            <person name="Veneault-Fourrey C."/>
            <person name="LaButti K."/>
            <person name="Lindquist E.A."/>
            <person name="Lipzen A."/>
            <person name="Lundell T."/>
            <person name="Morin E."/>
            <person name="Murat C."/>
            <person name="Sun H."/>
            <person name="Tunlid A."/>
            <person name="Henrissat B."/>
            <person name="Grigoriev I.V."/>
            <person name="Hibbett D.S."/>
            <person name="Martin F."/>
            <person name="Nordberg H.P."/>
            <person name="Cantor M.N."/>
            <person name="Hua S.X."/>
        </authorList>
    </citation>
    <scope>NUCLEOTIDE SEQUENCE [LARGE SCALE GENOMIC DNA]</scope>
    <source>
        <strain evidence="4 5">Foug A</strain>
    </source>
</reference>
<name>A0A0C2ZRT8_9AGAM</name>
<dbReference type="Pfam" id="PF13359">
    <property type="entry name" value="DDE_Tnp_4"/>
    <property type="match status" value="1"/>
</dbReference>
<dbReference type="HOGENOM" id="CLU_018552_9_2_1"/>
<comment type="cofactor">
    <cofactor evidence="1">
        <name>a divalent metal cation</name>
        <dbReference type="ChEBI" id="CHEBI:60240"/>
    </cofactor>
</comment>
<evidence type="ECO:0000259" key="3">
    <source>
        <dbReference type="Pfam" id="PF13359"/>
    </source>
</evidence>
<evidence type="ECO:0000256" key="2">
    <source>
        <dbReference type="ARBA" id="ARBA00022723"/>
    </source>
</evidence>
<protein>
    <recommendedName>
        <fullName evidence="3">DDE Tnp4 domain-containing protein</fullName>
    </recommendedName>
</protein>
<dbReference type="AlphaFoldDB" id="A0A0C2ZRT8"/>
<organism evidence="4 5">
    <name type="scientific">Scleroderma citrinum Foug A</name>
    <dbReference type="NCBI Taxonomy" id="1036808"/>
    <lineage>
        <taxon>Eukaryota</taxon>
        <taxon>Fungi</taxon>
        <taxon>Dikarya</taxon>
        <taxon>Basidiomycota</taxon>
        <taxon>Agaricomycotina</taxon>
        <taxon>Agaricomycetes</taxon>
        <taxon>Agaricomycetidae</taxon>
        <taxon>Boletales</taxon>
        <taxon>Sclerodermatineae</taxon>
        <taxon>Sclerodermataceae</taxon>
        <taxon>Scleroderma</taxon>
    </lineage>
</organism>